<feature type="compositionally biased region" description="Acidic residues" evidence="3">
    <location>
        <begin position="12"/>
        <end position="41"/>
    </location>
</feature>
<feature type="region of interest" description="Disordered" evidence="3">
    <location>
        <begin position="1"/>
        <end position="79"/>
    </location>
</feature>
<dbReference type="AlphaFoldDB" id="A0A1B6DZ81"/>
<accession>A0A1B6DZ81</accession>
<organism evidence="6">
    <name type="scientific">Clastoptera arizonana</name>
    <name type="common">Arizona spittle bug</name>
    <dbReference type="NCBI Taxonomy" id="38151"/>
    <lineage>
        <taxon>Eukaryota</taxon>
        <taxon>Metazoa</taxon>
        <taxon>Ecdysozoa</taxon>
        <taxon>Arthropoda</taxon>
        <taxon>Hexapoda</taxon>
        <taxon>Insecta</taxon>
        <taxon>Pterygota</taxon>
        <taxon>Neoptera</taxon>
        <taxon>Paraneoptera</taxon>
        <taxon>Hemiptera</taxon>
        <taxon>Auchenorrhyncha</taxon>
        <taxon>Cercopoidea</taxon>
        <taxon>Clastopteridae</taxon>
        <taxon>Clastoptera</taxon>
    </lineage>
</organism>
<dbReference type="PROSITE" id="PS51279">
    <property type="entry name" value="BCNT_C"/>
    <property type="match status" value="1"/>
</dbReference>
<dbReference type="InterPro" id="IPR027124">
    <property type="entry name" value="Swc5/CFDP1/2"/>
</dbReference>
<gene>
    <name evidence="5" type="ORF">g.8066</name>
    <name evidence="6" type="ORF">g.8067</name>
</gene>
<evidence type="ECO:0000313" key="5">
    <source>
        <dbReference type="EMBL" id="JAS22495.1"/>
    </source>
</evidence>
<reference evidence="6" key="1">
    <citation type="submission" date="2015-12" db="EMBL/GenBank/DDBJ databases">
        <title>De novo transcriptome assembly of four potential Pierce s Disease insect vectors from Arizona vineyards.</title>
        <authorList>
            <person name="Tassone E.E."/>
        </authorList>
    </citation>
    <scope>NUCLEOTIDE SEQUENCE</scope>
</reference>
<feature type="compositionally biased region" description="Basic residues" evidence="3">
    <location>
        <begin position="51"/>
        <end position="66"/>
    </location>
</feature>
<evidence type="ECO:0000256" key="2">
    <source>
        <dbReference type="ARBA" id="ARBA00030244"/>
    </source>
</evidence>
<evidence type="ECO:0000256" key="1">
    <source>
        <dbReference type="ARBA" id="ARBA00019033"/>
    </source>
</evidence>
<sequence>MDTPQDFPSSSDESDIDYVPSDNEDIPSEEDSDNYVEEDVNNETKTDTQKSNKRKKKVNHRGRHKILKPEKKFKDKEIKQEETIDPVEEKKKADLLWNDFMKDCGSTVPKTAMSLNQKESIDESVKSKTATNEKENKVKVTDIFDFAGEKVCVEKDFEPKSVKIGLGSGHKKEVSCQRGRGRGRGGNIASILNQIGKKGKLSTLEKSKLDWERFKVDEGIKEDIEKHNKGKNGYLERQDFLERSDHRQFEIEKKLRTTHRSSR</sequence>
<evidence type="ECO:0000256" key="3">
    <source>
        <dbReference type="SAM" id="MobiDB-lite"/>
    </source>
</evidence>
<feature type="region of interest" description="Disordered" evidence="3">
    <location>
        <begin position="168"/>
        <end position="187"/>
    </location>
</feature>
<name>A0A1B6DZ81_9HEMI</name>
<dbReference type="GO" id="GO:0000812">
    <property type="term" value="C:Swr1 complex"/>
    <property type="evidence" value="ECO:0007669"/>
    <property type="project" value="TreeGrafter"/>
</dbReference>
<dbReference type="EMBL" id="GEDC01006351">
    <property type="protein sequence ID" value="JAS30947.1"/>
    <property type="molecule type" value="Transcribed_RNA"/>
</dbReference>
<dbReference type="Pfam" id="PF07572">
    <property type="entry name" value="BCNT"/>
    <property type="match status" value="1"/>
</dbReference>
<feature type="compositionally biased region" description="Polar residues" evidence="3">
    <location>
        <begin position="1"/>
        <end position="11"/>
    </location>
</feature>
<feature type="domain" description="BCNT-C" evidence="4">
    <location>
        <begin position="182"/>
        <end position="262"/>
    </location>
</feature>
<evidence type="ECO:0000313" key="6">
    <source>
        <dbReference type="EMBL" id="JAS30947.1"/>
    </source>
</evidence>
<feature type="compositionally biased region" description="Basic and acidic residues" evidence="3">
    <location>
        <begin position="119"/>
        <end position="133"/>
    </location>
</feature>
<feature type="region of interest" description="Disordered" evidence="3">
    <location>
        <begin position="111"/>
        <end position="133"/>
    </location>
</feature>
<dbReference type="EMBL" id="GEDC01014803">
    <property type="protein sequence ID" value="JAS22495.1"/>
    <property type="molecule type" value="Transcribed_RNA"/>
</dbReference>
<proteinExistence type="predicted"/>
<feature type="compositionally biased region" description="Basic and acidic residues" evidence="3">
    <location>
        <begin position="67"/>
        <end position="79"/>
    </location>
</feature>
<dbReference type="InterPro" id="IPR011421">
    <property type="entry name" value="BCNT-C"/>
</dbReference>
<protein>
    <recommendedName>
        <fullName evidence="1">Craniofacial development protein 1</fullName>
    </recommendedName>
    <alternativeName>
        <fullName evidence="2">Bucentaur</fullName>
    </alternativeName>
</protein>
<dbReference type="PANTHER" id="PTHR48407">
    <property type="entry name" value="CRANIOFACIAL DEVELOPMENT PROTEIN 1"/>
    <property type="match status" value="1"/>
</dbReference>
<evidence type="ECO:0000259" key="4">
    <source>
        <dbReference type="PROSITE" id="PS51279"/>
    </source>
</evidence>
<dbReference type="PANTHER" id="PTHR48407:SF1">
    <property type="entry name" value="CRANIOFACIAL DEVELOPMENT PROTEIN 1"/>
    <property type="match status" value="1"/>
</dbReference>